<dbReference type="InterPro" id="IPR050396">
    <property type="entry name" value="Glycosyltr_51/Transpeptidase"/>
</dbReference>
<evidence type="ECO:0000256" key="16">
    <source>
        <dbReference type="ARBA" id="ARBA00049902"/>
    </source>
</evidence>
<evidence type="ECO:0000256" key="7">
    <source>
        <dbReference type="ARBA" id="ARBA00022676"/>
    </source>
</evidence>
<comment type="similarity">
    <text evidence="3">In the N-terminal section; belongs to the glycosyltransferase 51 family.</text>
</comment>
<dbReference type="InterPro" id="IPR023346">
    <property type="entry name" value="Lysozyme-like_dom_sf"/>
</dbReference>
<keyword evidence="6" id="KW-0645">Protease</keyword>
<feature type="transmembrane region" description="Helical" evidence="17">
    <location>
        <begin position="12"/>
        <end position="36"/>
    </location>
</feature>
<evidence type="ECO:0000256" key="12">
    <source>
        <dbReference type="ARBA" id="ARBA00023136"/>
    </source>
</evidence>
<name>A0A1E5G418_9FIRM</name>
<dbReference type="EMBL" id="MIJE01000003">
    <property type="protein sequence ID" value="OEF97831.1"/>
    <property type="molecule type" value="Genomic_DNA"/>
</dbReference>
<evidence type="ECO:0000256" key="8">
    <source>
        <dbReference type="ARBA" id="ARBA00022679"/>
    </source>
</evidence>
<feature type="domain" description="Glycosyl transferase family 51" evidence="18">
    <location>
        <begin position="67"/>
        <end position="236"/>
    </location>
</feature>
<evidence type="ECO:0000256" key="9">
    <source>
        <dbReference type="ARBA" id="ARBA00022801"/>
    </source>
</evidence>
<dbReference type="GO" id="GO:0009002">
    <property type="term" value="F:serine-type D-Ala-D-Ala carboxypeptidase activity"/>
    <property type="evidence" value="ECO:0007669"/>
    <property type="project" value="UniProtKB-EC"/>
</dbReference>
<dbReference type="SUPFAM" id="SSF53955">
    <property type="entry name" value="Lysozyme-like"/>
    <property type="match status" value="1"/>
</dbReference>
<keyword evidence="12 17" id="KW-0472">Membrane</keyword>
<keyword evidence="4" id="KW-1003">Cell membrane</keyword>
<evidence type="ECO:0000256" key="17">
    <source>
        <dbReference type="SAM" id="Phobius"/>
    </source>
</evidence>
<evidence type="ECO:0000256" key="1">
    <source>
        <dbReference type="ARBA" id="ARBA00004236"/>
    </source>
</evidence>
<evidence type="ECO:0000256" key="13">
    <source>
        <dbReference type="ARBA" id="ARBA00023268"/>
    </source>
</evidence>
<keyword evidence="17" id="KW-1133">Transmembrane helix</keyword>
<dbReference type="OrthoDB" id="9766909at2"/>
<comment type="similarity">
    <text evidence="2">In the C-terminal section; belongs to the transpeptidase family.</text>
</comment>
<dbReference type="STRING" id="766136.BHF68_13445"/>
<comment type="caution">
    <text evidence="19">The sequence shown here is derived from an EMBL/GenBank/DDBJ whole genome shotgun (WGS) entry which is preliminary data.</text>
</comment>
<keyword evidence="20" id="KW-1185">Reference proteome</keyword>
<organism evidence="19 20">
    <name type="scientific">Desulfuribacillus alkaliarsenatis</name>
    <dbReference type="NCBI Taxonomy" id="766136"/>
    <lineage>
        <taxon>Bacteria</taxon>
        <taxon>Bacillati</taxon>
        <taxon>Bacillota</taxon>
        <taxon>Desulfuribacillia</taxon>
        <taxon>Desulfuribacillales</taxon>
        <taxon>Desulfuribacillaceae</taxon>
        <taxon>Desulfuribacillus</taxon>
    </lineage>
</organism>
<dbReference type="PANTHER" id="PTHR32282:SF11">
    <property type="entry name" value="PENICILLIN-BINDING PROTEIN 1B"/>
    <property type="match status" value="1"/>
</dbReference>
<dbReference type="GO" id="GO:0005886">
    <property type="term" value="C:plasma membrane"/>
    <property type="evidence" value="ECO:0007669"/>
    <property type="project" value="UniProtKB-SubCell"/>
</dbReference>
<evidence type="ECO:0000256" key="2">
    <source>
        <dbReference type="ARBA" id="ARBA00007090"/>
    </source>
</evidence>
<keyword evidence="5" id="KW-0121">Carboxypeptidase</keyword>
<dbReference type="GO" id="GO:0071555">
    <property type="term" value="P:cell wall organization"/>
    <property type="evidence" value="ECO:0007669"/>
    <property type="project" value="UniProtKB-KW"/>
</dbReference>
<dbReference type="InterPro" id="IPR001264">
    <property type="entry name" value="Glyco_trans_51"/>
</dbReference>
<evidence type="ECO:0000256" key="10">
    <source>
        <dbReference type="ARBA" id="ARBA00022960"/>
    </source>
</evidence>
<dbReference type="PANTHER" id="PTHR32282">
    <property type="entry name" value="BINDING PROTEIN TRANSPEPTIDASE, PUTATIVE-RELATED"/>
    <property type="match status" value="1"/>
</dbReference>
<protein>
    <recommendedName>
        <fullName evidence="18">Glycosyl transferase family 51 domain-containing protein</fullName>
    </recommendedName>
</protein>
<evidence type="ECO:0000256" key="14">
    <source>
        <dbReference type="ARBA" id="ARBA00023316"/>
    </source>
</evidence>
<comment type="subcellular location">
    <subcellularLocation>
        <location evidence="1">Cell membrane</location>
    </subcellularLocation>
</comment>
<evidence type="ECO:0000256" key="11">
    <source>
        <dbReference type="ARBA" id="ARBA00022984"/>
    </source>
</evidence>
<keyword evidence="17" id="KW-0812">Transmembrane</keyword>
<dbReference type="Gene3D" id="1.10.3810.10">
    <property type="entry name" value="Biosynthetic peptidoglycan transglycosylase-like"/>
    <property type="match status" value="1"/>
</dbReference>
<keyword evidence="9" id="KW-0378">Hydrolase</keyword>
<dbReference type="AlphaFoldDB" id="A0A1E5G418"/>
<dbReference type="FunFam" id="1.10.3810.10:FF:000001">
    <property type="entry name" value="Penicillin-binding protein 1A"/>
    <property type="match status" value="1"/>
</dbReference>
<evidence type="ECO:0000256" key="4">
    <source>
        <dbReference type="ARBA" id="ARBA00022475"/>
    </source>
</evidence>
<accession>A0A1E5G418</accession>
<sequence>MIRALWNLIAVIVKLALILFGLFITYHLVTVGFYLVTTPQLLKADLLEITEGETQTITYIEEKPVANKQEFRIQYVTQEEIAETFLWSVVAIEDERFRQHGGVDYYAIVRASYNNLLAREYMQGGSTITQQLAKNLYLSPDKRFSRKLVEVYFAKRLEARFTKDEILEMYVNQIYYGQGMYGIERAAEHFFGKQAIELDIAEAAFLAGILQAPSVYSNPANLELALQRQYTVLERLVEQNYISQDQATKALEIFVLTEH</sequence>
<evidence type="ECO:0000256" key="6">
    <source>
        <dbReference type="ARBA" id="ARBA00022670"/>
    </source>
</evidence>
<proteinExistence type="inferred from homology"/>
<dbReference type="Pfam" id="PF00912">
    <property type="entry name" value="Transgly"/>
    <property type="match status" value="1"/>
</dbReference>
<evidence type="ECO:0000256" key="15">
    <source>
        <dbReference type="ARBA" id="ARBA00034000"/>
    </source>
</evidence>
<dbReference type="GO" id="GO:0008360">
    <property type="term" value="P:regulation of cell shape"/>
    <property type="evidence" value="ECO:0007669"/>
    <property type="project" value="UniProtKB-KW"/>
</dbReference>
<reference evidence="19 20" key="1">
    <citation type="submission" date="2016-09" db="EMBL/GenBank/DDBJ databases">
        <title>Draft genome sequence for the type strain of Desulfuribacillus alkaliarsenatis AHT28, an obligately anaerobic, sulfidogenic bacterium isolated from Russian soda lake sediments.</title>
        <authorList>
            <person name="Abin C.A."/>
            <person name="Hollibaugh J.T."/>
        </authorList>
    </citation>
    <scope>NUCLEOTIDE SEQUENCE [LARGE SCALE GENOMIC DNA]</scope>
    <source>
        <strain evidence="19 20">AHT28</strain>
    </source>
</reference>
<dbReference type="RefSeq" id="WP_069642462.1">
    <property type="nucleotide sequence ID" value="NZ_MIJE01000003.1"/>
</dbReference>
<keyword evidence="13" id="KW-0511">Multifunctional enzyme</keyword>
<comment type="catalytic activity">
    <reaction evidence="15">
        <text>Preferential cleavage: (Ac)2-L-Lys-D-Ala-|-D-Ala. Also transpeptidation of peptidyl-alanyl moieties that are N-acyl substituents of D-alanine.</text>
        <dbReference type="EC" id="3.4.16.4"/>
    </reaction>
</comment>
<gene>
    <name evidence="19" type="ORF">BHF68_13445</name>
</gene>
<keyword evidence="8" id="KW-0808">Transferase</keyword>
<evidence type="ECO:0000256" key="3">
    <source>
        <dbReference type="ARBA" id="ARBA00007739"/>
    </source>
</evidence>
<comment type="catalytic activity">
    <reaction evidence="16">
        <text>[GlcNAc-(1-&gt;4)-Mur2Ac(oyl-L-Ala-gamma-D-Glu-L-Lys-D-Ala-D-Ala)](n)-di-trans,octa-cis-undecaprenyl diphosphate + beta-D-GlcNAc-(1-&gt;4)-Mur2Ac(oyl-L-Ala-gamma-D-Glu-L-Lys-D-Ala-D-Ala)-di-trans,octa-cis-undecaprenyl diphosphate = [GlcNAc-(1-&gt;4)-Mur2Ac(oyl-L-Ala-gamma-D-Glu-L-Lys-D-Ala-D-Ala)](n+1)-di-trans,octa-cis-undecaprenyl diphosphate + di-trans,octa-cis-undecaprenyl diphosphate + H(+)</text>
        <dbReference type="Rhea" id="RHEA:23708"/>
        <dbReference type="Rhea" id="RHEA-COMP:9602"/>
        <dbReference type="Rhea" id="RHEA-COMP:9603"/>
        <dbReference type="ChEBI" id="CHEBI:15378"/>
        <dbReference type="ChEBI" id="CHEBI:58405"/>
        <dbReference type="ChEBI" id="CHEBI:60033"/>
        <dbReference type="ChEBI" id="CHEBI:78435"/>
        <dbReference type="EC" id="2.4.99.28"/>
    </reaction>
</comment>
<dbReference type="GO" id="GO:0009252">
    <property type="term" value="P:peptidoglycan biosynthetic process"/>
    <property type="evidence" value="ECO:0007669"/>
    <property type="project" value="UniProtKB-KW"/>
</dbReference>
<keyword evidence="11" id="KW-0573">Peptidoglycan synthesis</keyword>
<dbReference type="GO" id="GO:0030288">
    <property type="term" value="C:outer membrane-bounded periplasmic space"/>
    <property type="evidence" value="ECO:0007669"/>
    <property type="project" value="TreeGrafter"/>
</dbReference>
<keyword evidence="10" id="KW-0133">Cell shape</keyword>
<evidence type="ECO:0000313" key="19">
    <source>
        <dbReference type="EMBL" id="OEF97831.1"/>
    </source>
</evidence>
<dbReference type="InterPro" id="IPR036950">
    <property type="entry name" value="PBP_transglycosylase"/>
</dbReference>
<dbReference type="Proteomes" id="UP000094296">
    <property type="component" value="Unassembled WGS sequence"/>
</dbReference>
<evidence type="ECO:0000256" key="5">
    <source>
        <dbReference type="ARBA" id="ARBA00022645"/>
    </source>
</evidence>
<dbReference type="GO" id="GO:0008955">
    <property type="term" value="F:peptidoglycan glycosyltransferase activity"/>
    <property type="evidence" value="ECO:0007669"/>
    <property type="project" value="UniProtKB-EC"/>
</dbReference>
<evidence type="ECO:0000313" key="20">
    <source>
        <dbReference type="Proteomes" id="UP000094296"/>
    </source>
</evidence>
<dbReference type="GO" id="GO:0006508">
    <property type="term" value="P:proteolysis"/>
    <property type="evidence" value="ECO:0007669"/>
    <property type="project" value="UniProtKB-KW"/>
</dbReference>
<keyword evidence="14" id="KW-0961">Cell wall biogenesis/degradation</keyword>
<evidence type="ECO:0000259" key="18">
    <source>
        <dbReference type="Pfam" id="PF00912"/>
    </source>
</evidence>
<keyword evidence="7" id="KW-0328">Glycosyltransferase</keyword>